<dbReference type="InterPro" id="IPR015422">
    <property type="entry name" value="PyrdxlP-dep_Trfase_small"/>
</dbReference>
<evidence type="ECO:0000313" key="17">
    <source>
        <dbReference type="Proteomes" id="UP000297966"/>
    </source>
</evidence>
<evidence type="ECO:0000256" key="11">
    <source>
        <dbReference type="ARBA" id="ARBA00023231"/>
    </source>
</evidence>
<evidence type="ECO:0000256" key="13">
    <source>
        <dbReference type="ARBA" id="ARBA00050776"/>
    </source>
</evidence>
<reference evidence="16 17" key="1">
    <citation type="submission" date="2019-03" db="EMBL/GenBank/DDBJ databases">
        <title>Bradyrhizobium diversity isolated from nodules of Chamaecrista fasciculata.</title>
        <authorList>
            <person name="Klepa M.S."/>
            <person name="Urquiaga M.O."/>
            <person name="Hungria M."/>
            <person name="Delamuta J.R."/>
        </authorList>
    </citation>
    <scope>NUCLEOTIDE SEQUENCE [LARGE SCALE GENOMIC DNA]</scope>
    <source>
        <strain evidence="16 17">CNPSo 3448</strain>
    </source>
</reference>
<dbReference type="GO" id="GO:0051536">
    <property type="term" value="F:iron-sulfur cluster binding"/>
    <property type="evidence" value="ECO:0007669"/>
    <property type="project" value="UniProtKB-KW"/>
</dbReference>
<comment type="similarity">
    <text evidence="3">Belongs to the class-V pyridoxal-phosphate-dependent aminotransferase family. NifS/IscS subfamily.</text>
</comment>
<evidence type="ECO:0000256" key="4">
    <source>
        <dbReference type="ARBA" id="ARBA00012239"/>
    </source>
</evidence>
<evidence type="ECO:0000256" key="8">
    <source>
        <dbReference type="ARBA" id="ARBA00022898"/>
    </source>
</evidence>
<keyword evidence="9" id="KW-0408">Iron</keyword>
<dbReference type="Gene3D" id="3.40.640.10">
    <property type="entry name" value="Type I PLP-dependent aspartate aminotransferase-like (Major domain)"/>
    <property type="match status" value="1"/>
</dbReference>
<dbReference type="GO" id="GO:0046872">
    <property type="term" value="F:metal ion binding"/>
    <property type="evidence" value="ECO:0007669"/>
    <property type="project" value="UniProtKB-KW"/>
</dbReference>
<dbReference type="AlphaFoldDB" id="A0A4Y9LQ05"/>
<dbReference type="RefSeq" id="WP_135176874.1">
    <property type="nucleotide sequence ID" value="NZ_SPQT01000018.1"/>
</dbReference>
<dbReference type="GO" id="GO:0031071">
    <property type="term" value="F:cysteine desulfurase activity"/>
    <property type="evidence" value="ECO:0007669"/>
    <property type="project" value="UniProtKB-EC"/>
</dbReference>
<dbReference type="Pfam" id="PF00266">
    <property type="entry name" value="Aminotran_5"/>
    <property type="match status" value="1"/>
</dbReference>
<evidence type="ECO:0000256" key="10">
    <source>
        <dbReference type="ARBA" id="ARBA00023014"/>
    </source>
</evidence>
<keyword evidence="10" id="KW-0411">Iron-sulfur</keyword>
<dbReference type="InterPro" id="IPR015424">
    <property type="entry name" value="PyrdxlP-dep_Trfase"/>
</dbReference>
<accession>A0A4Y9LQ05</accession>
<evidence type="ECO:0000256" key="3">
    <source>
        <dbReference type="ARBA" id="ARBA00006490"/>
    </source>
</evidence>
<keyword evidence="8" id="KW-0663">Pyridoxal phosphate</keyword>
<evidence type="ECO:0000256" key="1">
    <source>
        <dbReference type="ARBA" id="ARBA00001933"/>
    </source>
</evidence>
<sequence length="373" mass="39150">MPPIYLDYNASTPVDPAVAAAMRPLLGDAFGNPSSGHWASTPAKLALEHARGQIATLIGAAPEEIVFTSGGSEANNLAIKGTFFGASRNGTHIITSAIEHPAVLAPCRFVQRFGASITYIPVDRTGRVDPDDIRRAVTPQTALISIMHANNEVGTIQPIQEIGAIAREHGIRFHTDAAQSVGKIPTRVNELSVDLLSIAGHKLYAPKGVGALYVRGGLELEPLIHGAGHELGRRAGTESALLAVGLGAASALGQDLAPMERIRALRDKFWYGLQDRFSDHVVLNGHATHRLPNTLNVSFVGRIGADILGQLSDVAASTGSACHSGRVELSPVLAAMGVPEKIGMGAIRFSLGRSTTSDEVDDVVARLAAMSPA</sequence>
<dbReference type="InterPro" id="IPR016454">
    <property type="entry name" value="Cysteine_dSase"/>
</dbReference>
<keyword evidence="6" id="KW-0808">Transferase</keyword>
<evidence type="ECO:0000256" key="14">
    <source>
        <dbReference type="RuleBase" id="RU004504"/>
    </source>
</evidence>
<dbReference type="EMBL" id="SPQT01000018">
    <property type="protein sequence ID" value="TFV44534.1"/>
    <property type="molecule type" value="Genomic_DNA"/>
</dbReference>
<gene>
    <name evidence="16" type="ORF">E4K65_28070</name>
</gene>
<comment type="caution">
    <text evidence="16">The sequence shown here is derived from an EMBL/GenBank/DDBJ whole genome shotgun (WGS) entry which is preliminary data.</text>
</comment>
<evidence type="ECO:0000256" key="7">
    <source>
        <dbReference type="ARBA" id="ARBA00022723"/>
    </source>
</evidence>
<dbReference type="EC" id="2.8.1.7" evidence="4"/>
<dbReference type="InterPro" id="IPR000192">
    <property type="entry name" value="Aminotrans_V_dom"/>
</dbReference>
<dbReference type="InterPro" id="IPR015421">
    <property type="entry name" value="PyrdxlP-dep_Trfase_major"/>
</dbReference>
<evidence type="ECO:0000259" key="15">
    <source>
        <dbReference type="Pfam" id="PF00266"/>
    </source>
</evidence>
<evidence type="ECO:0000313" key="16">
    <source>
        <dbReference type="EMBL" id="TFV44534.1"/>
    </source>
</evidence>
<dbReference type="FunFam" id="3.40.640.10:FF:000084">
    <property type="entry name" value="IscS-like cysteine desulfurase"/>
    <property type="match status" value="1"/>
</dbReference>
<dbReference type="PANTHER" id="PTHR11601:SF34">
    <property type="entry name" value="CYSTEINE DESULFURASE"/>
    <property type="match status" value="1"/>
</dbReference>
<proteinExistence type="inferred from homology"/>
<protein>
    <recommendedName>
        <fullName evidence="5">Cysteine desulfurase</fullName>
        <ecNumber evidence="4">2.8.1.7</ecNumber>
    </recommendedName>
    <alternativeName>
        <fullName evidence="12">Nitrogenase metalloclusters biosynthesis protein NifS</fullName>
    </alternativeName>
</protein>
<evidence type="ECO:0000256" key="2">
    <source>
        <dbReference type="ARBA" id="ARBA00003120"/>
    </source>
</evidence>
<comment type="catalytic activity">
    <reaction evidence="13">
        <text>(sulfur carrier)-H + L-cysteine = (sulfur carrier)-SH + L-alanine</text>
        <dbReference type="Rhea" id="RHEA:43892"/>
        <dbReference type="Rhea" id="RHEA-COMP:14737"/>
        <dbReference type="Rhea" id="RHEA-COMP:14739"/>
        <dbReference type="ChEBI" id="CHEBI:29917"/>
        <dbReference type="ChEBI" id="CHEBI:35235"/>
        <dbReference type="ChEBI" id="CHEBI:57972"/>
        <dbReference type="ChEBI" id="CHEBI:64428"/>
        <dbReference type="EC" id="2.8.1.7"/>
    </reaction>
</comment>
<evidence type="ECO:0000256" key="12">
    <source>
        <dbReference type="ARBA" id="ARBA00031911"/>
    </source>
</evidence>
<name>A0A4Y9LQ05_9BRAD</name>
<dbReference type="Gene3D" id="3.90.1150.10">
    <property type="entry name" value="Aspartate Aminotransferase, domain 1"/>
    <property type="match status" value="1"/>
</dbReference>
<keyword evidence="11" id="KW-0535">Nitrogen fixation</keyword>
<keyword evidence="7" id="KW-0479">Metal-binding</keyword>
<feature type="domain" description="Aminotransferase class V" evidence="15">
    <location>
        <begin position="4"/>
        <end position="362"/>
    </location>
</feature>
<dbReference type="PROSITE" id="PS00595">
    <property type="entry name" value="AA_TRANSFER_CLASS_5"/>
    <property type="match status" value="1"/>
</dbReference>
<comment type="cofactor">
    <cofactor evidence="1 14">
        <name>pyridoxal 5'-phosphate</name>
        <dbReference type="ChEBI" id="CHEBI:597326"/>
    </cofactor>
</comment>
<organism evidence="16 17">
    <name type="scientific">Bradyrhizobium niftali</name>
    <dbReference type="NCBI Taxonomy" id="2560055"/>
    <lineage>
        <taxon>Bacteria</taxon>
        <taxon>Pseudomonadati</taxon>
        <taxon>Pseudomonadota</taxon>
        <taxon>Alphaproteobacteria</taxon>
        <taxon>Hyphomicrobiales</taxon>
        <taxon>Nitrobacteraceae</taxon>
        <taxon>Bradyrhizobium</taxon>
    </lineage>
</organism>
<evidence type="ECO:0000256" key="6">
    <source>
        <dbReference type="ARBA" id="ARBA00022679"/>
    </source>
</evidence>
<dbReference type="SUPFAM" id="SSF53383">
    <property type="entry name" value="PLP-dependent transferases"/>
    <property type="match status" value="1"/>
</dbReference>
<evidence type="ECO:0000256" key="5">
    <source>
        <dbReference type="ARBA" id="ARBA00013558"/>
    </source>
</evidence>
<dbReference type="PANTHER" id="PTHR11601">
    <property type="entry name" value="CYSTEINE DESULFURYLASE FAMILY MEMBER"/>
    <property type="match status" value="1"/>
</dbReference>
<comment type="function">
    <text evidence="2">Catalyzes the removal of elemental sulfur atoms from cysteine to produce alanine. Seems to participate in the biosynthesis of the nitrogenase metalloclusters by providing the inorganic sulfur required for the Fe-S core formation.</text>
</comment>
<keyword evidence="17" id="KW-1185">Reference proteome</keyword>
<dbReference type="InterPro" id="IPR020578">
    <property type="entry name" value="Aminotrans_V_PyrdxlP_BS"/>
</dbReference>
<dbReference type="Proteomes" id="UP000297966">
    <property type="component" value="Unassembled WGS sequence"/>
</dbReference>
<evidence type="ECO:0000256" key="9">
    <source>
        <dbReference type="ARBA" id="ARBA00023004"/>
    </source>
</evidence>
<dbReference type="OrthoDB" id="9808002at2"/>
<dbReference type="PIRSF" id="PIRSF005572">
    <property type="entry name" value="NifS"/>
    <property type="match status" value="1"/>
</dbReference>